<comment type="similarity">
    <text evidence="2">Belongs to the FAD-binding oxidoreductase/transferase type 4 family.</text>
</comment>
<dbReference type="GO" id="GO:0003824">
    <property type="term" value="F:catalytic activity"/>
    <property type="evidence" value="ECO:0007669"/>
    <property type="project" value="InterPro"/>
</dbReference>
<keyword evidence="4" id="KW-0274">FAD</keyword>
<dbReference type="SUPFAM" id="SSF56176">
    <property type="entry name" value="FAD-binding/transporter-associated domain-like"/>
    <property type="match status" value="1"/>
</dbReference>
<dbReference type="PROSITE" id="PS51387">
    <property type="entry name" value="FAD_PCMH"/>
    <property type="match status" value="1"/>
</dbReference>
<dbReference type="InterPro" id="IPR016171">
    <property type="entry name" value="Vanillyl_alc_oxidase_C-sub2"/>
</dbReference>
<dbReference type="Pfam" id="PF01565">
    <property type="entry name" value="FAD_binding_4"/>
    <property type="match status" value="1"/>
</dbReference>
<dbReference type="InterPro" id="IPR036318">
    <property type="entry name" value="FAD-bd_PCMH-like_sf"/>
</dbReference>
<dbReference type="Gene3D" id="3.30.70.2190">
    <property type="match status" value="1"/>
</dbReference>
<dbReference type="InterPro" id="IPR006094">
    <property type="entry name" value="Oxid_FAD_bind_N"/>
</dbReference>
<dbReference type="GO" id="GO:0071949">
    <property type="term" value="F:FAD binding"/>
    <property type="evidence" value="ECO:0007669"/>
    <property type="project" value="InterPro"/>
</dbReference>
<dbReference type="AlphaFoldDB" id="A0A1H3M926"/>
<dbReference type="InterPro" id="IPR051264">
    <property type="entry name" value="FAD-oxidored/transferase_4"/>
</dbReference>
<evidence type="ECO:0000256" key="2">
    <source>
        <dbReference type="ARBA" id="ARBA00008000"/>
    </source>
</evidence>
<keyword evidence="3" id="KW-0285">Flavoprotein</keyword>
<keyword evidence="7" id="KW-1185">Reference proteome</keyword>
<dbReference type="OrthoDB" id="9811557at2"/>
<evidence type="ECO:0000259" key="5">
    <source>
        <dbReference type="PROSITE" id="PS51387"/>
    </source>
</evidence>
<comment type="cofactor">
    <cofactor evidence="1">
        <name>FAD</name>
        <dbReference type="ChEBI" id="CHEBI:57692"/>
    </cofactor>
</comment>
<feature type="domain" description="FAD-binding PCMH-type" evidence="5">
    <location>
        <begin position="30"/>
        <end position="208"/>
    </location>
</feature>
<evidence type="ECO:0000313" key="6">
    <source>
        <dbReference type="EMBL" id="SDY73103.1"/>
    </source>
</evidence>
<dbReference type="InterPro" id="IPR004113">
    <property type="entry name" value="FAD-bd_oxidored_4_C"/>
</dbReference>
<dbReference type="InterPro" id="IPR016169">
    <property type="entry name" value="FAD-bd_PCMH_sub2"/>
</dbReference>
<name>A0A1H3M926_9RHOB</name>
<dbReference type="Gene3D" id="3.30.43.10">
    <property type="entry name" value="Uridine Diphospho-n-acetylenolpyruvylglucosamine Reductase, domain 2"/>
    <property type="match status" value="1"/>
</dbReference>
<evidence type="ECO:0000256" key="1">
    <source>
        <dbReference type="ARBA" id="ARBA00001974"/>
    </source>
</evidence>
<dbReference type="Gene3D" id="3.30.70.2740">
    <property type="match status" value="1"/>
</dbReference>
<proteinExistence type="inferred from homology"/>
<dbReference type="Gene3D" id="1.10.45.10">
    <property type="entry name" value="Vanillyl-alcohol Oxidase, Chain A, domain 4"/>
    <property type="match status" value="1"/>
</dbReference>
<dbReference type="InterPro" id="IPR016164">
    <property type="entry name" value="FAD-linked_Oxase-like_C"/>
</dbReference>
<dbReference type="InterPro" id="IPR016166">
    <property type="entry name" value="FAD-bd_PCMH"/>
</dbReference>
<evidence type="ECO:0000256" key="3">
    <source>
        <dbReference type="ARBA" id="ARBA00022630"/>
    </source>
</evidence>
<dbReference type="SUPFAM" id="SSF55103">
    <property type="entry name" value="FAD-linked oxidases, C-terminal domain"/>
    <property type="match status" value="1"/>
</dbReference>
<evidence type="ECO:0000313" key="7">
    <source>
        <dbReference type="Proteomes" id="UP000199286"/>
    </source>
</evidence>
<dbReference type="STRING" id="321339.SAMN05444340_11630"/>
<dbReference type="EMBL" id="FNPF01000016">
    <property type="protein sequence ID" value="SDY73103.1"/>
    <property type="molecule type" value="Genomic_DNA"/>
</dbReference>
<dbReference type="Gene3D" id="3.30.465.10">
    <property type="match status" value="1"/>
</dbReference>
<sequence length="465" mass="48416">MDTLRATLGEGAVATGPDAARWSNDWTGQHEWTPLCVARPADTAGVASVLAAAREAGVAVVPVSGNTGLAGGTVAEGAVMLSLDRMNRVRDINAKARTATVEAGVILSHLHEATAPHGLTFPISFGAKGSAMLGGMLSTNAGGSGVLRHGNTRDLVLGLEAVLPDGRVLDAMTALHKDNSGLDLRHLLIGAEGTLGVITAAVVKLAPLPLARATAMVAVRDLDAGLALLNRLQAASGGAVEACEYMDRTFMRAHAAHFPDAARPFIDDHDVTILIELASTAPRDATPGLDGQVPLAGHLETVLGEMLEQGLMRDAVVAQSEAQRGAMWQRREAAAEVITTRKPVVITDIAVPLDGVATFLDCMAARLLRIDGGAVPVAVAHLGDGNIHYAVWPSDAALKDAITEAVEDEVLALRGSFSAEHGIGTAKLDSMRRRKDPVALDVMRAIKAALDPDDLLNPGKLIPPR</sequence>
<protein>
    <submittedName>
        <fullName evidence="6">FAD/FMN-containing dehydrogenase</fullName>
    </submittedName>
</protein>
<gene>
    <name evidence="6" type="ORF">SAMN05444340_11630</name>
</gene>
<dbReference type="Proteomes" id="UP000199286">
    <property type="component" value="Unassembled WGS sequence"/>
</dbReference>
<dbReference type="InterPro" id="IPR016167">
    <property type="entry name" value="FAD-bd_PCMH_sub1"/>
</dbReference>
<dbReference type="PANTHER" id="PTHR43716:SF2">
    <property type="entry name" value="BLL6224 PROTEIN"/>
    <property type="match status" value="1"/>
</dbReference>
<dbReference type="GO" id="GO:0022904">
    <property type="term" value="P:respiratory electron transport chain"/>
    <property type="evidence" value="ECO:0007669"/>
    <property type="project" value="TreeGrafter"/>
</dbReference>
<reference evidence="6 7" key="1">
    <citation type="submission" date="2016-10" db="EMBL/GenBank/DDBJ databases">
        <authorList>
            <person name="de Groot N.N."/>
        </authorList>
    </citation>
    <scope>NUCLEOTIDE SEQUENCE [LARGE SCALE GENOMIC DNA]</scope>
    <source>
        <strain evidence="6 7">DSM 26880</strain>
    </source>
</reference>
<accession>A0A1H3M926</accession>
<evidence type="ECO:0000256" key="4">
    <source>
        <dbReference type="ARBA" id="ARBA00022827"/>
    </source>
</evidence>
<dbReference type="Pfam" id="PF02913">
    <property type="entry name" value="FAD-oxidase_C"/>
    <property type="match status" value="1"/>
</dbReference>
<organism evidence="6 7">
    <name type="scientific">Citreimonas salinaria</name>
    <dbReference type="NCBI Taxonomy" id="321339"/>
    <lineage>
        <taxon>Bacteria</taxon>
        <taxon>Pseudomonadati</taxon>
        <taxon>Pseudomonadota</taxon>
        <taxon>Alphaproteobacteria</taxon>
        <taxon>Rhodobacterales</taxon>
        <taxon>Roseobacteraceae</taxon>
        <taxon>Citreimonas</taxon>
    </lineage>
</organism>
<dbReference type="RefSeq" id="WP_089885012.1">
    <property type="nucleotide sequence ID" value="NZ_FNPF01000016.1"/>
</dbReference>
<dbReference type="FunFam" id="1.10.45.10:FF:000001">
    <property type="entry name" value="D-lactate dehydrogenase mitochondrial"/>
    <property type="match status" value="1"/>
</dbReference>
<dbReference type="PANTHER" id="PTHR43716">
    <property type="entry name" value="D-2-HYDROXYGLUTARATE DEHYDROGENASE, MITOCHONDRIAL"/>
    <property type="match status" value="1"/>
</dbReference>